<sequence>MSVYDITKRQTFDHIVRWLEDLRSHADNNIVIMLVGNKTDLSTLRTVTSEDAKEFAEKEGLFVLETSALEATNAESAFLMVLSEIYRIVSKKSLIANEEHGNGKASLLTGTKIVLPTEGQQVQVAKKGCYGTMWVIVEANSRCVLQLYLCPFVAILKGFAEQSPLFYIDYVNIIMETVFKKGLLTVKVKVYLTTVSNLVLALYNLRMGKVNHNLY</sequence>
<dbReference type="InterPro" id="IPR050209">
    <property type="entry name" value="Rab_GTPases_membrane_traffic"/>
</dbReference>
<proteinExistence type="predicted"/>
<evidence type="ECO:0000313" key="3">
    <source>
        <dbReference type="Proteomes" id="UP000886520"/>
    </source>
</evidence>
<dbReference type="Proteomes" id="UP000886520">
    <property type="component" value="Chromosome 21"/>
</dbReference>
<dbReference type="AlphaFoldDB" id="A0A9D4U8I6"/>
<dbReference type="InterPro" id="IPR027417">
    <property type="entry name" value="P-loop_NTPase"/>
</dbReference>
<organism evidence="2 3">
    <name type="scientific">Adiantum capillus-veneris</name>
    <name type="common">Maidenhair fern</name>
    <dbReference type="NCBI Taxonomy" id="13818"/>
    <lineage>
        <taxon>Eukaryota</taxon>
        <taxon>Viridiplantae</taxon>
        <taxon>Streptophyta</taxon>
        <taxon>Embryophyta</taxon>
        <taxon>Tracheophyta</taxon>
        <taxon>Polypodiopsida</taxon>
        <taxon>Polypodiidae</taxon>
        <taxon>Polypodiales</taxon>
        <taxon>Pteridineae</taxon>
        <taxon>Pteridaceae</taxon>
        <taxon>Vittarioideae</taxon>
        <taxon>Adiantum</taxon>
    </lineage>
</organism>
<name>A0A9D4U8I6_ADICA</name>
<dbReference type="Pfam" id="PF00071">
    <property type="entry name" value="Ras"/>
    <property type="match status" value="1"/>
</dbReference>
<dbReference type="PRINTS" id="PR00449">
    <property type="entry name" value="RASTRNSFRMNG"/>
</dbReference>
<protein>
    <submittedName>
        <fullName evidence="2">Uncharacterized protein</fullName>
    </submittedName>
</protein>
<dbReference type="EMBL" id="JABFUD020000021">
    <property type="protein sequence ID" value="KAI5063471.1"/>
    <property type="molecule type" value="Genomic_DNA"/>
</dbReference>
<dbReference type="InterPro" id="IPR001806">
    <property type="entry name" value="Small_GTPase"/>
</dbReference>
<reference evidence="2" key="1">
    <citation type="submission" date="2021-01" db="EMBL/GenBank/DDBJ databases">
        <title>Adiantum capillus-veneris genome.</title>
        <authorList>
            <person name="Fang Y."/>
            <person name="Liao Q."/>
        </authorList>
    </citation>
    <scope>NUCLEOTIDE SEQUENCE</scope>
    <source>
        <strain evidence="2">H3</strain>
        <tissue evidence="2">Leaf</tissue>
    </source>
</reference>
<dbReference type="SMART" id="SM00173">
    <property type="entry name" value="RAS"/>
    <property type="match status" value="1"/>
</dbReference>
<evidence type="ECO:0000313" key="2">
    <source>
        <dbReference type="EMBL" id="KAI5063471.1"/>
    </source>
</evidence>
<comment type="caution">
    <text evidence="2">The sequence shown here is derived from an EMBL/GenBank/DDBJ whole genome shotgun (WGS) entry which is preliminary data.</text>
</comment>
<dbReference type="OrthoDB" id="9989112at2759"/>
<dbReference type="SUPFAM" id="SSF52540">
    <property type="entry name" value="P-loop containing nucleoside triphosphate hydrolases"/>
    <property type="match status" value="1"/>
</dbReference>
<dbReference type="GO" id="GO:0003924">
    <property type="term" value="F:GTPase activity"/>
    <property type="evidence" value="ECO:0007669"/>
    <property type="project" value="InterPro"/>
</dbReference>
<keyword evidence="1" id="KW-0934">Plastid</keyword>
<dbReference type="GO" id="GO:0005525">
    <property type="term" value="F:GTP binding"/>
    <property type="evidence" value="ECO:0007669"/>
    <property type="project" value="InterPro"/>
</dbReference>
<dbReference type="SMART" id="SM00175">
    <property type="entry name" value="RAB"/>
    <property type="match status" value="1"/>
</dbReference>
<accession>A0A9D4U8I6</accession>
<dbReference type="PROSITE" id="PS51419">
    <property type="entry name" value="RAB"/>
    <property type="match status" value="1"/>
</dbReference>
<dbReference type="PANTHER" id="PTHR47979">
    <property type="entry name" value="DRAB11-RELATED"/>
    <property type="match status" value="1"/>
</dbReference>
<evidence type="ECO:0000256" key="1">
    <source>
        <dbReference type="ARBA" id="ARBA00022528"/>
    </source>
</evidence>
<keyword evidence="3" id="KW-1185">Reference proteome</keyword>
<dbReference type="PROSITE" id="PS51421">
    <property type="entry name" value="RAS"/>
    <property type="match status" value="1"/>
</dbReference>
<gene>
    <name evidence="2" type="ORF">GOP47_0022018</name>
</gene>
<dbReference type="Gene3D" id="3.40.50.300">
    <property type="entry name" value="P-loop containing nucleotide triphosphate hydrolases"/>
    <property type="match status" value="1"/>
</dbReference>
<keyword evidence="1" id="KW-0150">Chloroplast</keyword>